<keyword evidence="2" id="KW-0812">Transmembrane</keyword>
<gene>
    <name evidence="3" type="ORF">DP114_08545</name>
</gene>
<feature type="transmembrane region" description="Helical" evidence="2">
    <location>
        <begin position="6"/>
        <end position="29"/>
    </location>
</feature>
<keyword evidence="2" id="KW-0472">Membrane</keyword>
<dbReference type="RefSeq" id="WP_171975885.1">
    <property type="nucleotide sequence ID" value="NZ_CAWOXK010000001.1"/>
</dbReference>
<protein>
    <submittedName>
        <fullName evidence="3">Uncharacterized protein</fullName>
    </submittedName>
</protein>
<dbReference type="EMBL" id="CP030118">
    <property type="protein sequence ID" value="QDL07946.1"/>
    <property type="molecule type" value="Genomic_DNA"/>
</dbReference>
<accession>A0A856MG68</accession>
<organism evidence="3 4">
    <name type="scientific">Brasilonema sennae CENA114</name>
    <dbReference type="NCBI Taxonomy" id="415709"/>
    <lineage>
        <taxon>Bacteria</taxon>
        <taxon>Bacillati</taxon>
        <taxon>Cyanobacteriota</taxon>
        <taxon>Cyanophyceae</taxon>
        <taxon>Nostocales</taxon>
        <taxon>Scytonemataceae</taxon>
        <taxon>Brasilonema</taxon>
        <taxon>Bromeliae group (in: Brasilonema)</taxon>
    </lineage>
</organism>
<name>A0A856MG68_9CYAN</name>
<evidence type="ECO:0000313" key="4">
    <source>
        <dbReference type="Proteomes" id="UP000503129"/>
    </source>
</evidence>
<dbReference type="AlphaFoldDB" id="A0A856MG68"/>
<evidence type="ECO:0000256" key="1">
    <source>
        <dbReference type="SAM" id="MobiDB-lite"/>
    </source>
</evidence>
<keyword evidence="2" id="KW-1133">Transmembrane helix</keyword>
<feature type="compositionally biased region" description="Polar residues" evidence="1">
    <location>
        <begin position="48"/>
        <end position="57"/>
    </location>
</feature>
<evidence type="ECO:0000256" key="2">
    <source>
        <dbReference type="SAM" id="Phobius"/>
    </source>
</evidence>
<evidence type="ECO:0000313" key="3">
    <source>
        <dbReference type="EMBL" id="QDL07946.1"/>
    </source>
</evidence>
<proteinExistence type="predicted"/>
<feature type="compositionally biased region" description="Basic and acidic residues" evidence="1">
    <location>
        <begin position="38"/>
        <end position="47"/>
    </location>
</feature>
<keyword evidence="4" id="KW-1185">Reference proteome</keyword>
<dbReference type="KEGG" id="bsen:DP114_08545"/>
<feature type="region of interest" description="Disordered" evidence="1">
    <location>
        <begin position="38"/>
        <end position="65"/>
    </location>
</feature>
<dbReference type="Proteomes" id="UP000503129">
    <property type="component" value="Chromosome"/>
</dbReference>
<sequence>MEIPFLTILASVAAVLLVAVTGGVGYLTLAGWRDRRLREDEKREMRRASSSTTSKNTAPKLKKKK</sequence>
<reference evidence="3 4" key="1">
    <citation type="submission" date="2018-06" db="EMBL/GenBank/DDBJ databases">
        <title>Comparative genomics of Brasilonema spp. strains.</title>
        <authorList>
            <person name="Alvarenga D.O."/>
            <person name="Fiore M.F."/>
            <person name="Varani A.M."/>
        </authorList>
    </citation>
    <scope>NUCLEOTIDE SEQUENCE [LARGE SCALE GENOMIC DNA]</scope>
    <source>
        <strain evidence="3 4">CENA114</strain>
    </source>
</reference>